<keyword evidence="2" id="KW-1185">Reference proteome</keyword>
<dbReference type="EC" id="3.4.13.-" evidence="1"/>
<evidence type="ECO:0000313" key="2">
    <source>
        <dbReference type="Proteomes" id="UP001142592"/>
    </source>
</evidence>
<protein>
    <submittedName>
        <fullName evidence="1">Membrane dipeptidase</fullName>
        <ecNumber evidence="1">3.4.13.-</ecNumber>
    </submittedName>
</protein>
<name>A0A9X3I7L3_9SPHI</name>
<dbReference type="GO" id="GO:0070573">
    <property type="term" value="F:metallodipeptidase activity"/>
    <property type="evidence" value="ECO:0007669"/>
    <property type="project" value="InterPro"/>
</dbReference>
<accession>A0A9X3I7L3</accession>
<gene>
    <name evidence="1" type="ORF">OQZ29_01005</name>
</gene>
<keyword evidence="1" id="KW-0224">Dipeptidase</keyword>
<keyword evidence="1" id="KW-0645">Protease</keyword>
<dbReference type="Proteomes" id="UP001142592">
    <property type="component" value="Unassembled WGS sequence"/>
</dbReference>
<dbReference type="InterPro" id="IPR032466">
    <property type="entry name" value="Metal_Hydrolase"/>
</dbReference>
<dbReference type="RefSeq" id="WP_010599443.1">
    <property type="nucleotide sequence ID" value="NZ_JAPJUH010000001.1"/>
</dbReference>
<reference evidence="1" key="1">
    <citation type="submission" date="2022-11" db="EMBL/GenBank/DDBJ databases">
        <authorList>
            <person name="Graham C."/>
            <person name="Newman J.D."/>
        </authorList>
    </citation>
    <scope>NUCLEOTIDE SEQUENCE</scope>
    <source>
        <strain evidence="1">DSM 19486</strain>
    </source>
</reference>
<dbReference type="AlphaFoldDB" id="A0A9X3I7L3"/>
<comment type="caution">
    <text evidence="1">The sequence shown here is derived from an EMBL/GenBank/DDBJ whole genome shotgun (WGS) entry which is preliminary data.</text>
</comment>
<sequence>MAFFDLHSHPGLKTLFLPQNGNQLSAWRTLSPKDGILGNILESQASLKLLFEKGNINLICLTLHPPEIGMIDQVLLKIAAKFLFPTLINADRLREMYTLTASYQETFHQEFLNITAAPRAEDDISPAKKLKLLTSIHDYNPEDFDTLHIVLNIEGGHTFYDLNNRVKDIEKVIDNFNAFVAKGYKILYFTPTHLTPNEFITHAYGNKILTKGPLLPKGIGFSPYGKRIVENAYQNGVLIDIKHMSLVSRRIFYQLRKRGYLLRKPIIASHVGLVGNSWNFFNQDVINPIKKSYGYKVHWLKNAGIFDDTYFYPLSINLYNEDVREILESDGLIGLSLDVRILGGKDKPGSIQKDFYSHEEFELLMSENADQQIELLCKNLQEGTINNGDTKINANNPEPEDLEDLKEGEDELNDIISQRTTDGPFRKNYNYHLRLIVNHLLRIYQITEWEDMPMPWNNLCIGSDFDGLVEAIDCCRNVTEFDSFALALTKALDIGAKQKQIDLGLSAEKIVAKLMYENAVNFMQKNLT</sequence>
<dbReference type="GO" id="GO:0006508">
    <property type="term" value="P:proteolysis"/>
    <property type="evidence" value="ECO:0007669"/>
    <property type="project" value="InterPro"/>
</dbReference>
<keyword evidence="1" id="KW-0378">Hydrolase</keyword>
<dbReference type="SUPFAM" id="SSF51556">
    <property type="entry name" value="Metallo-dependent hydrolases"/>
    <property type="match status" value="1"/>
</dbReference>
<dbReference type="Pfam" id="PF01244">
    <property type="entry name" value="Peptidase_M19"/>
    <property type="match status" value="1"/>
</dbReference>
<dbReference type="EMBL" id="JAPJUH010000001">
    <property type="protein sequence ID" value="MCX3263305.1"/>
    <property type="molecule type" value="Genomic_DNA"/>
</dbReference>
<dbReference type="Gene3D" id="3.20.20.140">
    <property type="entry name" value="Metal-dependent hydrolases"/>
    <property type="match status" value="1"/>
</dbReference>
<dbReference type="InterPro" id="IPR008257">
    <property type="entry name" value="Pept_M19"/>
</dbReference>
<organism evidence="1 2">
    <name type="scientific">Pedobacter agri</name>
    <dbReference type="NCBI Taxonomy" id="454586"/>
    <lineage>
        <taxon>Bacteria</taxon>
        <taxon>Pseudomonadati</taxon>
        <taxon>Bacteroidota</taxon>
        <taxon>Sphingobacteriia</taxon>
        <taxon>Sphingobacteriales</taxon>
        <taxon>Sphingobacteriaceae</taxon>
        <taxon>Pedobacter</taxon>
    </lineage>
</organism>
<evidence type="ECO:0000313" key="1">
    <source>
        <dbReference type="EMBL" id="MCX3263305.1"/>
    </source>
</evidence>
<proteinExistence type="predicted"/>